<sequence>MKSAITAITSILLISSVASFAYAEGVPAWVKNNAGWWADGTIAESDFISGIEFLIKDGIIVIPPTTVSSESSEGVPAWVKNNAGWWADGTISDGEFVNGIQHLIKTGLISVSSNTETTQMVSEKPKSDDSKLASLEAELEKCSEIKKAYDRLNCERSAKHEILAYEYMLISQPYPVGPVTFYWPGFGVEGNTFEITSSGQALLSLRMLVENTGSNTEALFCTGPAVCNYDVTNGDRNFKYSGMDFTNGQVVIKPGETQIFNMFFGPNIGGGGTTFEYDSGKEYYFRIMESFGSASIPLNLG</sequence>
<reference evidence="2" key="1">
    <citation type="submission" date="2015-03" db="EMBL/GenBank/DDBJ databases">
        <title>Characterization of two novel Thaumarchaeota isolated from the Northern Adriatic Sea.</title>
        <authorList>
            <person name="Bayer B."/>
            <person name="Vojvoda J."/>
            <person name="Offre P."/>
            <person name="Srivastava A."/>
            <person name="Elisabeth N."/>
            <person name="Garcia J.A.L."/>
            <person name="Schleper C."/>
            <person name="Herndl G.J."/>
        </authorList>
    </citation>
    <scope>NUCLEOTIDE SEQUENCE [LARGE SCALE GENOMIC DNA]</scope>
    <source>
        <strain evidence="2">NF5</strain>
    </source>
</reference>
<dbReference type="EMBL" id="CP011070">
    <property type="protein sequence ID" value="AJW70669.1"/>
    <property type="molecule type" value="Genomic_DNA"/>
</dbReference>
<evidence type="ECO:0008006" key="3">
    <source>
        <dbReference type="Google" id="ProtNLM"/>
    </source>
</evidence>
<keyword evidence="2" id="KW-1185">Reference proteome</keyword>
<gene>
    <name evidence="1" type="ORF">NADRNF5_0977</name>
</gene>
<dbReference type="RefSeq" id="WP_048116000.1">
    <property type="nucleotide sequence ID" value="NZ_CP011070.1"/>
</dbReference>
<dbReference type="GeneID" id="24820196"/>
<dbReference type="HOGENOM" id="CLU_945275_0_0_2"/>
<accession>A0A0D5C1J6</accession>
<evidence type="ECO:0000313" key="1">
    <source>
        <dbReference type="EMBL" id="AJW70669.1"/>
    </source>
</evidence>
<dbReference type="OrthoDB" id="12320at2157"/>
<organism evidence="1 2">
    <name type="scientific">Nitrosopumilus adriaticus</name>
    <dbReference type="NCBI Taxonomy" id="1580092"/>
    <lineage>
        <taxon>Archaea</taxon>
        <taxon>Nitrososphaerota</taxon>
        <taxon>Nitrososphaeria</taxon>
        <taxon>Nitrosopumilales</taxon>
        <taxon>Nitrosopumilaceae</taxon>
        <taxon>Nitrosopumilus</taxon>
    </lineage>
</organism>
<reference evidence="1 2" key="2">
    <citation type="journal article" date="2016" name="ISME J.">
        <title>Physiological and genomic characterization of two novel marine thaumarchaeal strains indicates niche differentiation.</title>
        <authorList>
            <person name="Bayer B."/>
            <person name="Vojvoda J."/>
            <person name="Offre P."/>
            <person name="Alves R.J."/>
            <person name="Elisabeth N.H."/>
            <person name="Garcia J.A."/>
            <person name="Volland J.M."/>
            <person name="Srivastava A."/>
            <person name="Schleper C."/>
            <person name="Herndl G.J."/>
        </authorList>
    </citation>
    <scope>NUCLEOTIDE SEQUENCE [LARGE SCALE GENOMIC DNA]</scope>
    <source>
        <strain evidence="1 2">NF5</strain>
    </source>
</reference>
<dbReference type="KEGG" id="nin:NADRNF5_0977"/>
<dbReference type="STRING" id="1580092.NADRNF5_0977"/>
<protein>
    <recommendedName>
        <fullName evidence="3">Peptidase</fullName>
    </recommendedName>
</protein>
<dbReference type="Proteomes" id="UP000032408">
    <property type="component" value="Chromosome"/>
</dbReference>
<proteinExistence type="predicted"/>
<name>A0A0D5C1J6_9ARCH</name>
<evidence type="ECO:0000313" key="2">
    <source>
        <dbReference type="Proteomes" id="UP000032408"/>
    </source>
</evidence>
<dbReference type="AlphaFoldDB" id="A0A0D5C1J6"/>